<comment type="caution">
    <text evidence="2">The sequence shown here is derived from an EMBL/GenBank/DDBJ whole genome shotgun (WGS) entry which is preliminary data.</text>
</comment>
<dbReference type="InterPro" id="IPR037523">
    <property type="entry name" value="VOC_core"/>
</dbReference>
<keyword evidence="3" id="KW-1185">Reference proteome</keyword>
<protein>
    <submittedName>
        <fullName evidence="2">VOC family protein</fullName>
    </submittedName>
</protein>
<gene>
    <name evidence="2" type="ORF">QRT03_03230</name>
</gene>
<evidence type="ECO:0000313" key="3">
    <source>
        <dbReference type="Proteomes" id="UP001231924"/>
    </source>
</evidence>
<dbReference type="InterPro" id="IPR029068">
    <property type="entry name" value="Glyas_Bleomycin-R_OHBP_Dase"/>
</dbReference>
<reference evidence="2 3" key="1">
    <citation type="submission" date="2023-06" db="EMBL/GenBank/DDBJ databases">
        <title>Actinomycetospora Odt1-22.</title>
        <authorList>
            <person name="Supong K."/>
        </authorList>
    </citation>
    <scope>NUCLEOTIDE SEQUENCE [LARGE SCALE GENOMIC DNA]</scope>
    <source>
        <strain evidence="2 3">Odt1-22</strain>
    </source>
</reference>
<name>A0ABT7M2R2_9PSEU</name>
<accession>A0ABT7M2R2</accession>
<dbReference type="SUPFAM" id="SSF54593">
    <property type="entry name" value="Glyoxalase/Bleomycin resistance protein/Dihydroxybiphenyl dioxygenase"/>
    <property type="match status" value="1"/>
</dbReference>
<feature type="domain" description="VOC" evidence="1">
    <location>
        <begin position="8"/>
        <end position="136"/>
    </location>
</feature>
<dbReference type="EMBL" id="JASVWF010000001">
    <property type="protein sequence ID" value="MDL5154956.1"/>
    <property type="molecule type" value="Genomic_DNA"/>
</dbReference>
<evidence type="ECO:0000313" key="2">
    <source>
        <dbReference type="EMBL" id="MDL5154956.1"/>
    </source>
</evidence>
<evidence type="ECO:0000259" key="1">
    <source>
        <dbReference type="PROSITE" id="PS51819"/>
    </source>
</evidence>
<organism evidence="2 3">
    <name type="scientific">Actinomycetospora termitidis</name>
    <dbReference type="NCBI Taxonomy" id="3053470"/>
    <lineage>
        <taxon>Bacteria</taxon>
        <taxon>Bacillati</taxon>
        <taxon>Actinomycetota</taxon>
        <taxon>Actinomycetes</taxon>
        <taxon>Pseudonocardiales</taxon>
        <taxon>Pseudonocardiaceae</taxon>
        <taxon>Actinomycetospora</taxon>
    </lineage>
</organism>
<dbReference type="Proteomes" id="UP001231924">
    <property type="component" value="Unassembled WGS sequence"/>
</dbReference>
<dbReference type="PROSITE" id="PS51819">
    <property type="entry name" value="VOC"/>
    <property type="match status" value="1"/>
</dbReference>
<dbReference type="PANTHER" id="PTHR35006">
    <property type="entry name" value="GLYOXALASE FAMILY PROTEIN (AFU_ORTHOLOGUE AFUA_5G14830)"/>
    <property type="match status" value="1"/>
</dbReference>
<dbReference type="PANTHER" id="PTHR35006:SF2">
    <property type="entry name" value="GLYOXALASE FAMILY PROTEIN (AFU_ORTHOLOGUE AFUA_5G14830)"/>
    <property type="match status" value="1"/>
</dbReference>
<dbReference type="RefSeq" id="WP_286051039.1">
    <property type="nucleotide sequence ID" value="NZ_JASVWF010000001.1"/>
</dbReference>
<dbReference type="Gene3D" id="3.10.180.10">
    <property type="entry name" value="2,3-Dihydroxybiphenyl 1,2-Dioxygenase, domain 1"/>
    <property type="match status" value="1"/>
</dbReference>
<sequence>MTSLEGSSIDHLNLPVADLDRAIAFHTAALAPLGITSLLHVLPDPASGQKAMHAFGVDAKPFFWVIDAGREVHHDSDTHVAFTAPDRDVVDAFFAAALAAGATVLREPGVCPEYHPDYYGAFVRDPEGVNLEAVCHRAP</sequence>
<dbReference type="InterPro" id="IPR004360">
    <property type="entry name" value="Glyas_Fos-R_dOase_dom"/>
</dbReference>
<proteinExistence type="predicted"/>
<dbReference type="Pfam" id="PF00903">
    <property type="entry name" value="Glyoxalase"/>
    <property type="match status" value="1"/>
</dbReference>